<dbReference type="AlphaFoldDB" id="A0A183EFR0"/>
<dbReference type="SMART" id="SM00173">
    <property type="entry name" value="RAS"/>
    <property type="match status" value="1"/>
</dbReference>
<dbReference type="GO" id="GO:0003924">
    <property type="term" value="F:GTPase activity"/>
    <property type="evidence" value="ECO:0007669"/>
    <property type="project" value="InterPro"/>
</dbReference>
<gene>
    <name evidence="2" type="ORF">GPUH_LOCUS19806</name>
</gene>
<keyword evidence="1" id="KW-0862">Zinc</keyword>
<dbReference type="PROSITE" id="PS51421">
    <property type="entry name" value="RAS"/>
    <property type="match status" value="1"/>
</dbReference>
<dbReference type="InterPro" id="IPR001806">
    <property type="entry name" value="Small_GTPase"/>
</dbReference>
<dbReference type="PANTHER" id="PTHR45819:SF5">
    <property type="entry name" value="CENTAURIN-GAMMA-1A"/>
    <property type="match status" value="1"/>
</dbReference>
<name>A0A183EFR0_9BILA</name>
<evidence type="ECO:0000256" key="1">
    <source>
        <dbReference type="ARBA" id="ARBA00022771"/>
    </source>
</evidence>
<dbReference type="InterPro" id="IPR027417">
    <property type="entry name" value="P-loop_NTPase"/>
</dbReference>
<evidence type="ECO:0000313" key="4">
    <source>
        <dbReference type="WBParaSite" id="GPUH_0001982601-mRNA-1"/>
    </source>
</evidence>
<dbReference type="GO" id="GO:0005525">
    <property type="term" value="F:GTP binding"/>
    <property type="evidence" value="ECO:0007669"/>
    <property type="project" value="InterPro"/>
</dbReference>
<keyword evidence="1" id="KW-0863">Zinc-finger</keyword>
<protein>
    <submittedName>
        <fullName evidence="4">Small monomeric GTPase</fullName>
    </submittedName>
</protein>
<dbReference type="InterPro" id="IPR051282">
    <property type="entry name" value="Arf-GAP_GTPase_ANK_PH"/>
</dbReference>
<accession>A0A183EFR0</accession>
<dbReference type="Gene3D" id="3.40.50.300">
    <property type="entry name" value="P-loop containing nucleotide triphosphate hydrolases"/>
    <property type="match status" value="1"/>
</dbReference>
<dbReference type="GO" id="GO:0008270">
    <property type="term" value="F:zinc ion binding"/>
    <property type="evidence" value="ECO:0007669"/>
    <property type="project" value="UniProtKB-KW"/>
</dbReference>
<dbReference type="WBParaSite" id="GPUH_0001982601-mRNA-1">
    <property type="protein sequence ID" value="GPUH_0001982601-mRNA-1"/>
    <property type="gene ID" value="GPUH_0001982601"/>
</dbReference>
<keyword evidence="1" id="KW-0479">Metal-binding</keyword>
<dbReference type="PANTHER" id="PTHR45819">
    <property type="entry name" value="CENTAURIN-GAMMA-1A"/>
    <property type="match status" value="1"/>
</dbReference>
<dbReference type="OrthoDB" id="6136903at2759"/>
<reference evidence="2 3" key="2">
    <citation type="submission" date="2018-11" db="EMBL/GenBank/DDBJ databases">
        <authorList>
            <consortium name="Pathogen Informatics"/>
        </authorList>
    </citation>
    <scope>NUCLEOTIDE SEQUENCE [LARGE SCALE GENOMIC DNA]</scope>
</reference>
<evidence type="ECO:0000313" key="2">
    <source>
        <dbReference type="EMBL" id="VDN34619.1"/>
    </source>
</evidence>
<evidence type="ECO:0000313" key="3">
    <source>
        <dbReference type="Proteomes" id="UP000271098"/>
    </source>
</evidence>
<dbReference type="Pfam" id="PF00071">
    <property type="entry name" value="Ras"/>
    <property type="match status" value="1"/>
</dbReference>
<reference evidence="4" key="1">
    <citation type="submission" date="2016-06" db="UniProtKB">
        <authorList>
            <consortium name="WormBaseParasite"/>
        </authorList>
    </citation>
    <scope>IDENTIFICATION</scope>
</reference>
<dbReference type="Proteomes" id="UP000271098">
    <property type="component" value="Unassembled WGS sequence"/>
</dbReference>
<proteinExistence type="predicted"/>
<dbReference type="SUPFAM" id="SSF52540">
    <property type="entry name" value="P-loop containing nucleoside triphosphate hydrolases"/>
    <property type="match status" value="1"/>
</dbReference>
<sequence>MFVLEYKKRSDLGGRFKKEVVLDGQSYLLLIRDEGSVAPDYQFTQWLDAVIFVFSLESQESIETALHYYEQMSKYRNISEVPVLMVGMQDAVTESNPRVITEQEGRQMAKSLPKCSGYYEACSTYGLNVDRLFKDSKYFIT</sequence>
<keyword evidence="3" id="KW-1185">Reference proteome</keyword>
<organism evidence="4">
    <name type="scientific">Gongylonema pulchrum</name>
    <dbReference type="NCBI Taxonomy" id="637853"/>
    <lineage>
        <taxon>Eukaryota</taxon>
        <taxon>Metazoa</taxon>
        <taxon>Ecdysozoa</taxon>
        <taxon>Nematoda</taxon>
        <taxon>Chromadorea</taxon>
        <taxon>Rhabditida</taxon>
        <taxon>Spirurina</taxon>
        <taxon>Spiruromorpha</taxon>
        <taxon>Spiruroidea</taxon>
        <taxon>Gongylonematidae</taxon>
        <taxon>Gongylonema</taxon>
    </lineage>
</organism>
<dbReference type="EMBL" id="UYRT01089177">
    <property type="protein sequence ID" value="VDN34619.1"/>
    <property type="molecule type" value="Genomic_DNA"/>
</dbReference>
<dbReference type="GO" id="GO:0005096">
    <property type="term" value="F:GTPase activator activity"/>
    <property type="evidence" value="ECO:0007669"/>
    <property type="project" value="TreeGrafter"/>
</dbReference>
<dbReference type="PROSITE" id="PS51419">
    <property type="entry name" value="RAB"/>
    <property type="match status" value="1"/>
</dbReference>